<comment type="similarity">
    <text evidence="1">Belongs to the SOS response-associated peptidase family.</text>
</comment>
<dbReference type="GO" id="GO:0008233">
    <property type="term" value="F:peptidase activity"/>
    <property type="evidence" value="ECO:0007669"/>
    <property type="project" value="UniProtKB-KW"/>
</dbReference>
<accession>A0A381PK93</accession>
<evidence type="ECO:0000256" key="2">
    <source>
        <dbReference type="ARBA" id="ARBA00022670"/>
    </source>
</evidence>
<feature type="non-terminal residue" evidence="8">
    <location>
        <position position="230"/>
    </location>
</feature>
<dbReference type="PANTHER" id="PTHR13604">
    <property type="entry name" value="DC12-RELATED"/>
    <property type="match status" value="1"/>
</dbReference>
<dbReference type="SUPFAM" id="SSF143081">
    <property type="entry name" value="BB1717-like"/>
    <property type="match status" value="1"/>
</dbReference>
<evidence type="ECO:0000256" key="6">
    <source>
        <dbReference type="ARBA" id="ARBA00023125"/>
    </source>
</evidence>
<evidence type="ECO:0000256" key="7">
    <source>
        <dbReference type="ARBA" id="ARBA00023239"/>
    </source>
</evidence>
<keyword evidence="7" id="KW-0456">Lyase</keyword>
<evidence type="ECO:0000256" key="4">
    <source>
        <dbReference type="ARBA" id="ARBA00022801"/>
    </source>
</evidence>
<reference evidence="8" key="1">
    <citation type="submission" date="2018-05" db="EMBL/GenBank/DDBJ databases">
        <authorList>
            <person name="Lanie J.A."/>
            <person name="Ng W.-L."/>
            <person name="Kazmierczak K.M."/>
            <person name="Andrzejewski T.M."/>
            <person name="Davidsen T.M."/>
            <person name="Wayne K.J."/>
            <person name="Tettelin H."/>
            <person name="Glass J.I."/>
            <person name="Rusch D."/>
            <person name="Podicherti R."/>
            <person name="Tsui H.-C.T."/>
            <person name="Winkler M.E."/>
        </authorList>
    </citation>
    <scope>NUCLEOTIDE SEQUENCE</scope>
</reference>
<dbReference type="GO" id="GO:0016829">
    <property type="term" value="F:lyase activity"/>
    <property type="evidence" value="ECO:0007669"/>
    <property type="project" value="UniProtKB-KW"/>
</dbReference>
<feature type="non-terminal residue" evidence="8">
    <location>
        <position position="1"/>
    </location>
</feature>
<evidence type="ECO:0008006" key="9">
    <source>
        <dbReference type="Google" id="ProtNLM"/>
    </source>
</evidence>
<keyword evidence="3" id="KW-0227">DNA damage</keyword>
<evidence type="ECO:0000256" key="3">
    <source>
        <dbReference type="ARBA" id="ARBA00022763"/>
    </source>
</evidence>
<dbReference type="GO" id="GO:0006508">
    <property type="term" value="P:proteolysis"/>
    <property type="evidence" value="ECO:0007669"/>
    <property type="project" value="UniProtKB-KW"/>
</dbReference>
<organism evidence="8">
    <name type="scientific">marine metagenome</name>
    <dbReference type="NCBI Taxonomy" id="408172"/>
    <lineage>
        <taxon>unclassified sequences</taxon>
        <taxon>metagenomes</taxon>
        <taxon>ecological metagenomes</taxon>
    </lineage>
</organism>
<dbReference type="EMBL" id="UINC01000985">
    <property type="protein sequence ID" value="SUZ66489.1"/>
    <property type="molecule type" value="Genomic_DNA"/>
</dbReference>
<dbReference type="GO" id="GO:0003697">
    <property type="term" value="F:single-stranded DNA binding"/>
    <property type="evidence" value="ECO:0007669"/>
    <property type="project" value="InterPro"/>
</dbReference>
<proteinExistence type="inferred from homology"/>
<keyword evidence="6" id="KW-0238">DNA-binding</keyword>
<protein>
    <recommendedName>
        <fullName evidence="9">Abasic site processing protein</fullName>
    </recommendedName>
</protein>
<keyword evidence="5" id="KW-0190">Covalent protein-DNA linkage</keyword>
<dbReference type="AlphaFoldDB" id="A0A381PK93"/>
<evidence type="ECO:0000256" key="5">
    <source>
        <dbReference type="ARBA" id="ARBA00023124"/>
    </source>
</evidence>
<gene>
    <name evidence="8" type="ORF">METZ01_LOCUS19343</name>
</gene>
<dbReference type="Pfam" id="PF02586">
    <property type="entry name" value="SRAP"/>
    <property type="match status" value="1"/>
</dbReference>
<dbReference type="InterPro" id="IPR036590">
    <property type="entry name" value="SRAP-like"/>
</dbReference>
<keyword evidence="2" id="KW-0645">Protease</keyword>
<dbReference type="PANTHER" id="PTHR13604:SF0">
    <property type="entry name" value="ABASIC SITE PROCESSING PROTEIN HMCES"/>
    <property type="match status" value="1"/>
</dbReference>
<dbReference type="InterPro" id="IPR003738">
    <property type="entry name" value="SRAP"/>
</dbReference>
<name>A0A381PK93_9ZZZZ</name>
<sequence>MCGRFVMTDSEEKVMRSFEIQQSELVLEPRYNICPAQDIPVIVQQNGLRSLEMYQWGLIPFWAKEPNPMINARAETAPEKPSFRQAFRKKRCLIPTSGFYEWGKEDGLKQPYFIRLKDESPMAFAGLWDEWRSSEGELRRTCAILTVAANSLMQSIHHRMPVILSPASGSMWLDLSATGTAPEKLLLPFPADKMEAWKVSRQVSVPTFDNPDCLKKLEVIEPVEKKFKPH</sequence>
<evidence type="ECO:0000313" key="8">
    <source>
        <dbReference type="EMBL" id="SUZ66489.1"/>
    </source>
</evidence>
<keyword evidence="4" id="KW-0378">Hydrolase</keyword>
<evidence type="ECO:0000256" key="1">
    <source>
        <dbReference type="ARBA" id="ARBA00008136"/>
    </source>
</evidence>
<dbReference type="Gene3D" id="3.90.1680.10">
    <property type="entry name" value="SOS response associated peptidase-like"/>
    <property type="match status" value="1"/>
</dbReference>
<dbReference type="GO" id="GO:0106300">
    <property type="term" value="P:protein-DNA covalent cross-linking repair"/>
    <property type="evidence" value="ECO:0007669"/>
    <property type="project" value="InterPro"/>
</dbReference>